<dbReference type="PANTHER" id="PTHR47718">
    <property type="entry name" value="OS01G0519700 PROTEIN"/>
    <property type="match status" value="1"/>
</dbReference>
<keyword evidence="3" id="KW-1185">Reference proteome</keyword>
<proteinExistence type="predicted"/>
<reference evidence="2 3" key="1">
    <citation type="submission" date="2021-06" db="EMBL/GenBank/DDBJ databases">
        <authorList>
            <person name="Kallberg Y."/>
            <person name="Tangrot J."/>
            <person name="Rosling A."/>
        </authorList>
    </citation>
    <scope>NUCLEOTIDE SEQUENCE [LARGE SCALE GENOMIC DNA]</scope>
    <source>
        <strain evidence="2 3">120-4 pot B 10/14</strain>
    </source>
</reference>
<name>A0ABN7UVY2_GIGMA</name>
<feature type="domain" description="FAR1" evidence="1">
    <location>
        <begin position="18"/>
        <end position="97"/>
    </location>
</feature>
<protein>
    <submittedName>
        <fullName evidence="2">21731_t:CDS:1</fullName>
    </submittedName>
</protein>
<evidence type="ECO:0000259" key="1">
    <source>
        <dbReference type="Pfam" id="PF03101"/>
    </source>
</evidence>
<dbReference type="PANTHER" id="PTHR47718:SF17">
    <property type="entry name" value="PROTEIN FAR1-RELATED SEQUENCE 5-LIKE"/>
    <property type="match status" value="1"/>
</dbReference>
<dbReference type="InterPro" id="IPR004330">
    <property type="entry name" value="FAR1_DNA_bnd_dom"/>
</dbReference>
<dbReference type="Pfam" id="PF03101">
    <property type="entry name" value="FAR1"/>
    <property type="match status" value="1"/>
</dbReference>
<evidence type="ECO:0000313" key="3">
    <source>
        <dbReference type="Proteomes" id="UP000789901"/>
    </source>
</evidence>
<comment type="caution">
    <text evidence="2">The sequence shown here is derived from an EMBL/GenBank/DDBJ whole genome shotgun (WGS) entry which is preliminary data.</text>
</comment>
<dbReference type="Proteomes" id="UP000789901">
    <property type="component" value="Unassembled WGS sequence"/>
</dbReference>
<evidence type="ECO:0000313" key="2">
    <source>
        <dbReference type="EMBL" id="CAG8682802.1"/>
    </source>
</evidence>
<sequence length="317" mass="37385">MHVSLVLLLDLEKLNIQKNPKKNDEIEKEIRKRTLLCSRSDFPESKEYNSEDENSKKERNRASQRCGCSFYIRASLNNTNGLWYIISMDLVHNHQMVNKNHRIFMSSERHIPDDIKQRIELLHRAGVDVPTIRAILKEEFGDHVTWMYDDIYNFIYHLEGSPEKKELDAEEFTKILEQFKYVNDEDLYKFFGEMDISNFLTQWDALKTLYPLAVAYLSRMEKMKEKWAACFNCDTFIADMTTTQHGESMNNMMKGYLDANTSLTAFILAFQSALDVQNEKTEFWIYQQNNFNITYKTTSLYKHQAASILTTYSLKKT</sequence>
<dbReference type="EMBL" id="CAJVQB010006374">
    <property type="protein sequence ID" value="CAG8682802.1"/>
    <property type="molecule type" value="Genomic_DNA"/>
</dbReference>
<accession>A0ABN7UVY2</accession>
<organism evidence="2 3">
    <name type="scientific">Gigaspora margarita</name>
    <dbReference type="NCBI Taxonomy" id="4874"/>
    <lineage>
        <taxon>Eukaryota</taxon>
        <taxon>Fungi</taxon>
        <taxon>Fungi incertae sedis</taxon>
        <taxon>Mucoromycota</taxon>
        <taxon>Glomeromycotina</taxon>
        <taxon>Glomeromycetes</taxon>
        <taxon>Diversisporales</taxon>
        <taxon>Gigasporaceae</taxon>
        <taxon>Gigaspora</taxon>
    </lineage>
</organism>
<gene>
    <name evidence="2" type="ORF">GMARGA_LOCUS11065</name>
</gene>